<protein>
    <recommendedName>
        <fullName evidence="3">SWIM-type domain-containing protein</fullName>
    </recommendedName>
</protein>
<dbReference type="GO" id="GO:0008270">
    <property type="term" value="F:zinc ion binding"/>
    <property type="evidence" value="ECO:0007669"/>
    <property type="project" value="UniProtKB-KW"/>
</dbReference>
<evidence type="ECO:0000313" key="5">
    <source>
        <dbReference type="Proteomes" id="UP000019141"/>
    </source>
</evidence>
<dbReference type="PANTHER" id="PTHR38133:SF1">
    <property type="entry name" value="SLR1429 PROTEIN"/>
    <property type="match status" value="1"/>
</dbReference>
<evidence type="ECO:0000313" key="4">
    <source>
        <dbReference type="EMBL" id="ETW97963.1"/>
    </source>
</evidence>
<dbReference type="AlphaFoldDB" id="W4LIN1"/>
<name>W4LIN1_ENTF1</name>
<organism evidence="4 5">
    <name type="scientific">Entotheonella factor</name>
    <dbReference type="NCBI Taxonomy" id="1429438"/>
    <lineage>
        <taxon>Bacteria</taxon>
        <taxon>Pseudomonadati</taxon>
        <taxon>Nitrospinota/Tectimicrobiota group</taxon>
        <taxon>Candidatus Tectimicrobiota</taxon>
        <taxon>Candidatus Entotheonellia</taxon>
        <taxon>Candidatus Entotheonellales</taxon>
        <taxon>Candidatus Entotheonellaceae</taxon>
        <taxon>Candidatus Entotheonella</taxon>
    </lineage>
</organism>
<comment type="caution">
    <text evidence="4">The sequence shown here is derived from an EMBL/GenBank/DDBJ whole genome shotgun (WGS) entry which is preliminary data.</text>
</comment>
<proteinExistence type="predicted"/>
<evidence type="ECO:0000259" key="3">
    <source>
        <dbReference type="PROSITE" id="PS50966"/>
    </source>
</evidence>
<feature type="region of interest" description="Disordered" evidence="2">
    <location>
        <begin position="292"/>
        <end position="313"/>
    </location>
</feature>
<dbReference type="HOGENOM" id="CLU_053146_1_1_7"/>
<dbReference type="PANTHER" id="PTHR38133">
    <property type="entry name" value="SLR1429 PROTEIN"/>
    <property type="match status" value="1"/>
</dbReference>
<feature type="compositionally biased region" description="Pro residues" evidence="2">
    <location>
        <begin position="300"/>
        <end position="313"/>
    </location>
</feature>
<dbReference type="Proteomes" id="UP000019141">
    <property type="component" value="Unassembled WGS sequence"/>
</dbReference>
<evidence type="ECO:0000256" key="1">
    <source>
        <dbReference type="PROSITE-ProRule" id="PRU00325"/>
    </source>
</evidence>
<evidence type="ECO:0000256" key="2">
    <source>
        <dbReference type="SAM" id="MobiDB-lite"/>
    </source>
</evidence>
<dbReference type="InterPro" id="IPR007527">
    <property type="entry name" value="Znf_SWIM"/>
</dbReference>
<keyword evidence="1" id="KW-0862">Zinc</keyword>
<feature type="domain" description="SWIM-type" evidence="3">
    <location>
        <begin position="148"/>
        <end position="183"/>
    </location>
</feature>
<gene>
    <name evidence="4" type="ORF">ETSY1_20700</name>
</gene>
<accession>W4LIN1</accession>
<dbReference type="EMBL" id="AZHW01000598">
    <property type="protein sequence ID" value="ETW97963.1"/>
    <property type="molecule type" value="Genomic_DNA"/>
</dbReference>
<dbReference type="PROSITE" id="PS50966">
    <property type="entry name" value="ZF_SWIM"/>
    <property type="match status" value="1"/>
</dbReference>
<keyword evidence="1" id="KW-0479">Metal-binding</keyword>
<keyword evidence="1" id="KW-0863">Zinc-finger</keyword>
<sequence length="375" mass="41680">MRYYDMYPPYVPVAERRAKAERKINQLRKKNPKIKPVIIEGRNLAKTWWGKSWNSNLERYADHGNRIGRGRSYVRNRAVIDLQIKAGQIAASVQGSRTQPYKITIKVDQLSAKNWQTIREACTGAFDSLRDLLAGQFPESLKDLFFQKGAGLFPSPKEIHFDCSCPDWAYMCKHIAATLYGVGARLDEDPSLFFTLRRIDVDDLITETVADTAQALIDKAEQQSGNILDDVDLGDMFGIQIDDLETPLPDLPAVAPKPSTAKKKVTRTKAKTASATRSTTRAVKRQPAKAKIATATARKAPPPQVVAPAPAPLPPPGTMLADLVKAMGRARKGKSVDQLQDKLGWTRMQVRNTITRASAKGFIETVKPGLYRRVL</sequence>
<dbReference type="PATRIC" id="fig|1429438.4.peg.4022"/>
<keyword evidence="5" id="KW-1185">Reference proteome</keyword>
<reference evidence="4 5" key="1">
    <citation type="journal article" date="2014" name="Nature">
        <title>An environmental bacterial taxon with a large and distinct metabolic repertoire.</title>
        <authorList>
            <person name="Wilson M.C."/>
            <person name="Mori T."/>
            <person name="Ruckert C."/>
            <person name="Uria A.R."/>
            <person name="Helf M.J."/>
            <person name="Takada K."/>
            <person name="Gernert C."/>
            <person name="Steffens U.A."/>
            <person name="Heycke N."/>
            <person name="Schmitt S."/>
            <person name="Rinke C."/>
            <person name="Helfrich E.J."/>
            <person name="Brachmann A.O."/>
            <person name="Gurgui C."/>
            <person name="Wakimoto T."/>
            <person name="Kracht M."/>
            <person name="Crusemann M."/>
            <person name="Hentschel U."/>
            <person name="Abe I."/>
            <person name="Matsunaga S."/>
            <person name="Kalinowski J."/>
            <person name="Takeyama H."/>
            <person name="Piel J."/>
        </authorList>
    </citation>
    <scope>NUCLEOTIDE SEQUENCE [LARGE SCALE GENOMIC DNA]</scope>
    <source>
        <strain evidence="5">TSY1</strain>
    </source>
</reference>